<dbReference type="InterPro" id="IPR015943">
    <property type="entry name" value="WD40/YVTN_repeat-like_dom_sf"/>
</dbReference>
<dbReference type="Gene3D" id="2.130.10.10">
    <property type="entry name" value="YVTN repeat-like/Quinoprotein amine dehydrogenase"/>
    <property type="match status" value="1"/>
</dbReference>
<feature type="compositionally biased region" description="Basic and acidic residues" evidence="1">
    <location>
        <begin position="7"/>
        <end position="37"/>
    </location>
</feature>
<dbReference type="KEGG" id="ehx:EMIHUDRAFT_248145"/>
<reference evidence="3" key="1">
    <citation type="journal article" date="2013" name="Nature">
        <title>Pan genome of the phytoplankton Emiliania underpins its global distribution.</title>
        <authorList>
            <person name="Read B.A."/>
            <person name="Kegel J."/>
            <person name="Klute M.J."/>
            <person name="Kuo A."/>
            <person name="Lefebvre S.C."/>
            <person name="Maumus F."/>
            <person name="Mayer C."/>
            <person name="Miller J."/>
            <person name="Monier A."/>
            <person name="Salamov A."/>
            <person name="Young J."/>
            <person name="Aguilar M."/>
            <person name="Claverie J.M."/>
            <person name="Frickenhaus S."/>
            <person name="Gonzalez K."/>
            <person name="Herman E.K."/>
            <person name="Lin Y.C."/>
            <person name="Napier J."/>
            <person name="Ogata H."/>
            <person name="Sarno A.F."/>
            <person name="Shmutz J."/>
            <person name="Schroeder D."/>
            <person name="de Vargas C."/>
            <person name="Verret F."/>
            <person name="von Dassow P."/>
            <person name="Valentin K."/>
            <person name="Van de Peer Y."/>
            <person name="Wheeler G."/>
            <person name="Dacks J.B."/>
            <person name="Delwiche C.F."/>
            <person name="Dyhrman S.T."/>
            <person name="Glockner G."/>
            <person name="John U."/>
            <person name="Richards T."/>
            <person name="Worden A.Z."/>
            <person name="Zhang X."/>
            <person name="Grigoriev I.V."/>
            <person name="Allen A.E."/>
            <person name="Bidle K."/>
            <person name="Borodovsky M."/>
            <person name="Bowler C."/>
            <person name="Brownlee C."/>
            <person name="Cock J.M."/>
            <person name="Elias M."/>
            <person name="Gladyshev V.N."/>
            <person name="Groth M."/>
            <person name="Guda C."/>
            <person name="Hadaegh A."/>
            <person name="Iglesias-Rodriguez M.D."/>
            <person name="Jenkins J."/>
            <person name="Jones B.M."/>
            <person name="Lawson T."/>
            <person name="Leese F."/>
            <person name="Lindquist E."/>
            <person name="Lobanov A."/>
            <person name="Lomsadze A."/>
            <person name="Malik S.B."/>
            <person name="Marsh M.E."/>
            <person name="Mackinder L."/>
            <person name="Mock T."/>
            <person name="Mueller-Roeber B."/>
            <person name="Pagarete A."/>
            <person name="Parker M."/>
            <person name="Probert I."/>
            <person name="Quesneville H."/>
            <person name="Raines C."/>
            <person name="Rensing S.A."/>
            <person name="Riano-Pachon D.M."/>
            <person name="Richier S."/>
            <person name="Rokitta S."/>
            <person name="Shiraiwa Y."/>
            <person name="Soanes D.M."/>
            <person name="van der Giezen M."/>
            <person name="Wahlund T.M."/>
            <person name="Williams B."/>
            <person name="Wilson W."/>
            <person name="Wolfe G."/>
            <person name="Wurch L.L."/>
        </authorList>
    </citation>
    <scope>NUCLEOTIDE SEQUENCE</scope>
</reference>
<dbReference type="Proteomes" id="UP000013827">
    <property type="component" value="Unassembled WGS sequence"/>
</dbReference>
<evidence type="ECO:0008006" key="4">
    <source>
        <dbReference type="Google" id="ProtNLM"/>
    </source>
</evidence>
<reference evidence="2" key="2">
    <citation type="submission" date="2024-10" db="UniProtKB">
        <authorList>
            <consortium name="EnsemblProtists"/>
        </authorList>
    </citation>
    <scope>IDENTIFICATION</scope>
</reference>
<evidence type="ECO:0000313" key="3">
    <source>
        <dbReference type="Proteomes" id="UP000013827"/>
    </source>
</evidence>
<name>A0A0D3IIC1_EMIH1</name>
<feature type="region of interest" description="Disordered" evidence="1">
    <location>
        <begin position="500"/>
        <end position="555"/>
    </location>
</feature>
<organism evidence="2 3">
    <name type="scientific">Emiliania huxleyi (strain CCMP1516)</name>
    <dbReference type="NCBI Taxonomy" id="280463"/>
    <lineage>
        <taxon>Eukaryota</taxon>
        <taxon>Haptista</taxon>
        <taxon>Haptophyta</taxon>
        <taxon>Prymnesiophyceae</taxon>
        <taxon>Isochrysidales</taxon>
        <taxon>Noelaerhabdaceae</taxon>
        <taxon>Emiliania</taxon>
    </lineage>
</organism>
<proteinExistence type="predicted"/>
<dbReference type="PaxDb" id="2903-EOD11006"/>
<feature type="region of interest" description="Disordered" evidence="1">
    <location>
        <begin position="1"/>
        <end position="62"/>
    </location>
</feature>
<feature type="compositionally biased region" description="Basic and acidic residues" evidence="1">
    <location>
        <begin position="525"/>
        <end position="546"/>
    </location>
</feature>
<accession>A0A0D3IIC1</accession>
<dbReference type="HOGENOM" id="CLU_527282_0_0_1"/>
<dbReference type="EnsemblProtists" id="EOD11006">
    <property type="protein sequence ID" value="EOD11006"/>
    <property type="gene ID" value="EMIHUDRAFT_248145"/>
</dbReference>
<dbReference type="RefSeq" id="XP_005763435.1">
    <property type="nucleotide sequence ID" value="XM_005763378.1"/>
</dbReference>
<evidence type="ECO:0000256" key="1">
    <source>
        <dbReference type="SAM" id="MobiDB-lite"/>
    </source>
</evidence>
<dbReference type="SUPFAM" id="SSF81383">
    <property type="entry name" value="F-box domain"/>
    <property type="match status" value="1"/>
</dbReference>
<keyword evidence="3" id="KW-1185">Reference proteome</keyword>
<dbReference type="GeneID" id="17257157"/>
<dbReference type="SUPFAM" id="SSF101908">
    <property type="entry name" value="Putative isomerase YbhE"/>
    <property type="match status" value="1"/>
</dbReference>
<sequence>MPGTLNAKERRSAARRERSSNSEHSNELSAREGEQAGERAAASDAPATRPDEPATIQPTPGGRPCYADLSSDVWLVLLEHHLDTRSLCAIARTCSFLAELTSSRRLWAGQFLRMFGDRNGSLLTNRYESAGADALAGEREIDSRRRCCVSEAALGSWRRLGAQQAAQLPLPDMTSVALDGERGLSTHGGRLVRLWAVRSGRRLSCHTLRHAPLCCHAAGDLGAVGDGSGAVHVYDLAADFEPTSRAALPIRPSSVLLLAAGTEASLVASGGEGQIALSRADGGVLLGLRALQPAVLVGASRELLDVSLAAAGERGQLYSVTADGGVHLLDTAQGLAAVWRSGGGGGDAADVDTLAHSFAVEATVAGGQPCRPVASASYSAWWRLLAASAAGGGVALWDARAPPSSGPAGLVRAEGRGGCVHLDDGGSCGGQLLLAPSGGPAILVYDVRRVGGSAPPPVVGSISLPAPHRLGALAADSRTLVCAGGAGSSCAFRWEPRRPGAEEAANDDDSLAGLSVGKQRKTKRERQGSRGDAATKVRGGQKERGTGRRGNAGSF</sequence>
<evidence type="ECO:0000313" key="2">
    <source>
        <dbReference type="EnsemblProtists" id="EOD11006"/>
    </source>
</evidence>
<dbReference type="InterPro" id="IPR036047">
    <property type="entry name" value="F-box-like_dom_sf"/>
</dbReference>
<dbReference type="AlphaFoldDB" id="A0A0D3IIC1"/>
<protein>
    <recommendedName>
        <fullName evidence="4">F-box domain-containing protein</fullName>
    </recommendedName>
</protein>